<dbReference type="InterPro" id="IPR000868">
    <property type="entry name" value="Isochorismatase-like_dom"/>
</dbReference>
<evidence type="ECO:0000313" key="2">
    <source>
        <dbReference type="EMBL" id="KKM70971.1"/>
    </source>
</evidence>
<protein>
    <recommendedName>
        <fullName evidence="1">Isochorismatase-like domain-containing protein</fullName>
    </recommendedName>
</protein>
<evidence type="ECO:0000259" key="1">
    <source>
        <dbReference type="Pfam" id="PF00857"/>
    </source>
</evidence>
<proteinExistence type="predicted"/>
<feature type="domain" description="Isochorismatase-like" evidence="1">
    <location>
        <begin position="22"/>
        <end position="135"/>
    </location>
</feature>
<dbReference type="Pfam" id="PF00857">
    <property type="entry name" value="Isochorismatase"/>
    <property type="match status" value="1"/>
</dbReference>
<comment type="caution">
    <text evidence="2">The sequence shown here is derived from an EMBL/GenBank/DDBJ whole genome shotgun (WGS) entry which is preliminary data.</text>
</comment>
<reference evidence="2" key="1">
    <citation type="journal article" date="2015" name="Nature">
        <title>Complex archaea that bridge the gap between prokaryotes and eukaryotes.</title>
        <authorList>
            <person name="Spang A."/>
            <person name="Saw J.H."/>
            <person name="Jorgensen S.L."/>
            <person name="Zaremba-Niedzwiedzka K."/>
            <person name="Martijn J."/>
            <person name="Lind A.E."/>
            <person name="van Eijk R."/>
            <person name="Schleper C."/>
            <person name="Guy L."/>
            <person name="Ettema T.J."/>
        </authorList>
    </citation>
    <scope>NUCLEOTIDE SEQUENCE</scope>
</reference>
<dbReference type="SUPFAM" id="SSF52499">
    <property type="entry name" value="Isochorismatase-like hydrolases"/>
    <property type="match status" value="1"/>
</dbReference>
<gene>
    <name evidence="2" type="ORF">LCGC14_1435370</name>
</gene>
<name>A0A0F9K8J5_9ZZZZ</name>
<dbReference type="EMBL" id="LAZR01009720">
    <property type="protein sequence ID" value="KKM70971.1"/>
    <property type="molecule type" value="Genomic_DNA"/>
</dbReference>
<dbReference type="InterPro" id="IPR036380">
    <property type="entry name" value="Isochorismatase-like_sf"/>
</dbReference>
<dbReference type="AlphaFoldDB" id="A0A0F9K8J5"/>
<organism evidence="2">
    <name type="scientific">marine sediment metagenome</name>
    <dbReference type="NCBI Taxonomy" id="412755"/>
    <lineage>
        <taxon>unclassified sequences</taxon>
        <taxon>metagenomes</taxon>
        <taxon>ecological metagenomes</taxon>
    </lineage>
</organism>
<dbReference type="Gene3D" id="3.40.50.850">
    <property type="entry name" value="Isochorismatase-like"/>
    <property type="match status" value="1"/>
</dbReference>
<sequence>MQGRTTVRCGGCSIGSADISVALVVVDVQEDFEPAASRVLNSVLTLIKKAKARREAIFVVTLNGSGPTLLPIKKSLRGYPLAFRVRKNRQGGGVPLSRAIASAWKRGLIQRFSKLRFCGLYTSMCVRETFLQTCRIALKSRGPADGTALHRGTEMVLAGRACTDGGSSRSNALALQGTRERQKNLISYSKRGYR</sequence>
<accession>A0A0F9K8J5</accession>